<keyword evidence="1" id="KW-1133">Transmembrane helix</keyword>
<evidence type="ECO:0000256" key="1">
    <source>
        <dbReference type="SAM" id="Phobius"/>
    </source>
</evidence>
<organism evidence="2 3">
    <name type="scientific">Paraburkholderia dipogonis</name>
    <dbReference type="NCBI Taxonomy" id="1211383"/>
    <lineage>
        <taxon>Bacteria</taxon>
        <taxon>Pseudomonadati</taxon>
        <taxon>Pseudomonadota</taxon>
        <taxon>Betaproteobacteria</taxon>
        <taxon>Burkholderiales</taxon>
        <taxon>Burkholderiaceae</taxon>
        <taxon>Paraburkholderia</taxon>
    </lineage>
</organism>
<feature type="transmembrane region" description="Helical" evidence="1">
    <location>
        <begin position="68"/>
        <end position="91"/>
    </location>
</feature>
<dbReference type="RefSeq" id="WP_408179254.1">
    <property type="nucleotide sequence ID" value="NZ_JAQQEZ010000020.1"/>
</dbReference>
<accession>A0ABW9AV41</accession>
<evidence type="ECO:0000313" key="3">
    <source>
        <dbReference type="Proteomes" id="UP001629230"/>
    </source>
</evidence>
<evidence type="ECO:0000313" key="2">
    <source>
        <dbReference type="EMBL" id="MFM0004405.1"/>
    </source>
</evidence>
<reference evidence="2 3" key="1">
    <citation type="journal article" date="2024" name="Chem. Sci.">
        <title>Discovery of megapolipeptins by genome mining of a Burkholderiales bacteria collection.</title>
        <authorList>
            <person name="Paulo B.S."/>
            <person name="Recchia M.J.J."/>
            <person name="Lee S."/>
            <person name="Fergusson C.H."/>
            <person name="Romanowski S.B."/>
            <person name="Hernandez A."/>
            <person name="Krull N."/>
            <person name="Liu D.Y."/>
            <person name="Cavanagh H."/>
            <person name="Bos A."/>
            <person name="Gray C.A."/>
            <person name="Murphy B.T."/>
            <person name="Linington R.G."/>
            <person name="Eustaquio A.S."/>
        </authorList>
    </citation>
    <scope>NUCLEOTIDE SEQUENCE [LARGE SCALE GENOMIC DNA]</scope>
    <source>
        <strain evidence="2 3">RL17-350-BIC-A</strain>
    </source>
</reference>
<dbReference type="Proteomes" id="UP001629230">
    <property type="component" value="Unassembled WGS sequence"/>
</dbReference>
<keyword evidence="3" id="KW-1185">Reference proteome</keyword>
<keyword evidence="1" id="KW-0472">Membrane</keyword>
<protein>
    <submittedName>
        <fullName evidence="2">Uncharacterized protein</fullName>
    </submittedName>
</protein>
<name>A0ABW9AV41_9BURK</name>
<proteinExistence type="predicted"/>
<gene>
    <name evidence="2" type="ORF">PQR57_25690</name>
</gene>
<keyword evidence="1" id="KW-0812">Transmembrane</keyword>
<dbReference type="EMBL" id="JAQQEZ010000020">
    <property type="protein sequence ID" value="MFM0004405.1"/>
    <property type="molecule type" value="Genomic_DNA"/>
</dbReference>
<comment type="caution">
    <text evidence="2">The sequence shown here is derived from an EMBL/GenBank/DDBJ whole genome shotgun (WGS) entry which is preliminary data.</text>
</comment>
<sequence>MSEPNIESSARTLTPGINKAGSPAGLAARKLLSPSARSLQLWLPQREIAMMSCLQGFANSIPARASSLVAVASIAVAVVCGTGIAAFAGLLPASDDVAVAVTVTPLIDMQIDAYVKRVAAMD</sequence>